<dbReference type="InterPro" id="IPR000873">
    <property type="entry name" value="AMP-dep_synth/lig_dom"/>
</dbReference>
<comment type="caution">
    <text evidence="3">The sequence shown here is derived from an EMBL/GenBank/DDBJ whole genome shotgun (WGS) entry which is preliminary data.</text>
</comment>
<dbReference type="AlphaFoldDB" id="A0A507F779"/>
<dbReference type="Gene3D" id="3.30.300.30">
    <property type="match status" value="1"/>
</dbReference>
<evidence type="ECO:0000313" key="4">
    <source>
        <dbReference type="Proteomes" id="UP000320333"/>
    </source>
</evidence>
<name>A0A507F779_9FUNG</name>
<proteinExistence type="predicted"/>
<dbReference type="SUPFAM" id="SSF56801">
    <property type="entry name" value="Acetyl-CoA synthetase-like"/>
    <property type="match status" value="1"/>
</dbReference>
<dbReference type="PROSITE" id="PS00455">
    <property type="entry name" value="AMP_BINDING"/>
    <property type="match status" value="1"/>
</dbReference>
<evidence type="ECO:0000256" key="1">
    <source>
        <dbReference type="PROSITE-ProRule" id="PRU00023"/>
    </source>
</evidence>
<organism evidence="3 4">
    <name type="scientific">Chytriomyces confervae</name>
    <dbReference type="NCBI Taxonomy" id="246404"/>
    <lineage>
        <taxon>Eukaryota</taxon>
        <taxon>Fungi</taxon>
        <taxon>Fungi incertae sedis</taxon>
        <taxon>Chytridiomycota</taxon>
        <taxon>Chytridiomycota incertae sedis</taxon>
        <taxon>Chytridiomycetes</taxon>
        <taxon>Chytridiales</taxon>
        <taxon>Chytriomycetaceae</taxon>
        <taxon>Chytriomyces</taxon>
    </lineage>
</organism>
<dbReference type="InterPro" id="IPR020845">
    <property type="entry name" value="AMP-binding_CS"/>
</dbReference>
<keyword evidence="4" id="KW-1185">Reference proteome</keyword>
<dbReference type="Pfam" id="PF12796">
    <property type="entry name" value="Ank_2"/>
    <property type="match status" value="1"/>
</dbReference>
<dbReference type="STRING" id="246404.A0A507F779"/>
<dbReference type="InterPro" id="IPR045851">
    <property type="entry name" value="AMP-bd_C_sf"/>
</dbReference>
<feature type="domain" description="AMP-dependent synthetase/ligase" evidence="2">
    <location>
        <begin position="96"/>
        <end position="400"/>
    </location>
</feature>
<dbReference type="SUPFAM" id="SSF48403">
    <property type="entry name" value="Ankyrin repeat"/>
    <property type="match status" value="1"/>
</dbReference>
<evidence type="ECO:0000259" key="2">
    <source>
        <dbReference type="Pfam" id="PF00501"/>
    </source>
</evidence>
<dbReference type="Gene3D" id="1.25.40.20">
    <property type="entry name" value="Ankyrin repeat-containing domain"/>
    <property type="match status" value="2"/>
</dbReference>
<gene>
    <name evidence="3" type="ORF">CcCBS67573_g06006</name>
</gene>
<dbReference type="GO" id="GO:0005737">
    <property type="term" value="C:cytoplasm"/>
    <property type="evidence" value="ECO:0007669"/>
    <property type="project" value="TreeGrafter"/>
</dbReference>
<dbReference type="SMART" id="SM00248">
    <property type="entry name" value="ANK"/>
    <property type="match status" value="4"/>
</dbReference>
<sequence>MELFEAIRTHAAQHPDSIALRHLGQPNTLELHSSVQPTGTSRAATLALCEWDYARIWNIALRWAEAIETSVDPKGHNESNSRVAVAIVTILINTTAAFVPIDTSDPRLPLILEDAAPVAFVLNSIADLDSIQSALSKISSEAIALIPKAQFIYLSDLVKLDCSQPKDLDLSRFSDDDVSHIYFTSGSTGRPKGCVVTLSALSSYCISAKPPAHRITACSTVFIASSHTFDPSLGDHLSSLATGCTIARADRALVTTSLSTCLDLTRATHACTNPTLFDTVQSKPPLLQLVALGGEVMGTAVVKRCKQWGVELLNTYGVTECAIYQMCSTVTNVQSRKYMGSCGMGHNEILIMRPDLTSWNEDDIDLSAIDPLAMIPVTGSVDGELGELWIGGTQVGQGYLKRPELTKQRFLLHPTYGPVFRTGDLAKVQFIMDPIETGAAFNFKNSAKNAQKAALVFVGRSDTQIKVNGQRVEVEEVEASLLRSLADLIDSIAVVWNAEAKMLVAYIVPNTLDAYLDPVPEAAPTESQKSGTLILQEIAQNVSADTLPRHMIPSIFILLRSLPISPTGKVSRANLSSRPLVEQFNEIDEGDEKVEEGSPLASWVTLVTRTWKTALGLSESHRISGRTRFPELGGDSLKALVVCQTLNSELRKLDVIGTIDDKNASTGKDSDGGGFGELLGVLAPAELLKRSRLMEYAKYLLDSYSGWNPSSSSHQPAIIPQTKTTGTDAQNEEMNALVYKAAAFNHPHLAKYLLKYCSASVKQYNPRTVTPLHVAAMNSFESMVDILMEYGASVTALDNAAATPIHLASQKGPLSLLKKLLPPIPAAPKSKPKKAKLSAAATLLLQRDDHGQTALHHASRSGAPNAVIHFIYEIAGDSVILMQDSWGRTPLHWAVVNGHGGCVRVLMELGADVKARDSAGEDALEIAERRARCGEAARGGGVRASVFGDIAKVLGGSGSTKNVGRFIGK</sequence>
<evidence type="ECO:0000313" key="3">
    <source>
        <dbReference type="EMBL" id="TPX71984.1"/>
    </source>
</evidence>
<dbReference type="Pfam" id="PF00501">
    <property type="entry name" value="AMP-binding"/>
    <property type="match status" value="1"/>
</dbReference>
<dbReference type="InterPro" id="IPR002110">
    <property type="entry name" value="Ankyrin_rpt"/>
</dbReference>
<reference evidence="3 4" key="1">
    <citation type="journal article" date="2019" name="Sci. Rep.">
        <title>Comparative genomics of chytrid fungi reveal insights into the obligate biotrophic and pathogenic lifestyle of Synchytrium endobioticum.</title>
        <authorList>
            <person name="van de Vossenberg B.T.L.H."/>
            <person name="Warris S."/>
            <person name="Nguyen H.D.T."/>
            <person name="van Gent-Pelzer M.P.E."/>
            <person name="Joly D.L."/>
            <person name="van de Geest H.C."/>
            <person name="Bonants P.J.M."/>
            <person name="Smith D.S."/>
            <person name="Levesque C.A."/>
            <person name="van der Lee T.A.J."/>
        </authorList>
    </citation>
    <scope>NUCLEOTIDE SEQUENCE [LARGE SCALE GENOMIC DNA]</scope>
    <source>
        <strain evidence="3 4">CBS 675.73</strain>
    </source>
</reference>
<dbReference type="OrthoDB" id="2120770at2759"/>
<protein>
    <recommendedName>
        <fullName evidence="2">AMP-dependent synthetase/ligase domain-containing protein</fullName>
    </recommendedName>
</protein>
<dbReference type="InterPro" id="IPR036770">
    <property type="entry name" value="Ankyrin_rpt-contain_sf"/>
</dbReference>
<dbReference type="PANTHER" id="PTHR45527">
    <property type="entry name" value="NONRIBOSOMAL PEPTIDE SYNTHETASE"/>
    <property type="match status" value="1"/>
</dbReference>
<feature type="repeat" description="ANK" evidence="1">
    <location>
        <begin position="886"/>
        <end position="918"/>
    </location>
</feature>
<dbReference type="PROSITE" id="PS50088">
    <property type="entry name" value="ANK_REPEAT"/>
    <property type="match status" value="2"/>
</dbReference>
<dbReference type="PANTHER" id="PTHR45527:SF1">
    <property type="entry name" value="FATTY ACID SYNTHASE"/>
    <property type="match status" value="1"/>
</dbReference>
<feature type="repeat" description="ANK" evidence="1">
    <location>
        <begin position="767"/>
        <end position="799"/>
    </location>
</feature>
<dbReference type="InterPro" id="IPR042099">
    <property type="entry name" value="ANL_N_sf"/>
</dbReference>
<dbReference type="Proteomes" id="UP000320333">
    <property type="component" value="Unassembled WGS sequence"/>
</dbReference>
<dbReference type="GO" id="GO:0044550">
    <property type="term" value="P:secondary metabolite biosynthetic process"/>
    <property type="evidence" value="ECO:0007669"/>
    <property type="project" value="TreeGrafter"/>
</dbReference>
<dbReference type="PROSITE" id="PS50297">
    <property type="entry name" value="ANK_REP_REGION"/>
    <property type="match status" value="2"/>
</dbReference>
<dbReference type="GO" id="GO:0043041">
    <property type="term" value="P:amino acid activation for nonribosomal peptide biosynthetic process"/>
    <property type="evidence" value="ECO:0007669"/>
    <property type="project" value="TreeGrafter"/>
</dbReference>
<dbReference type="Gene3D" id="3.40.50.12780">
    <property type="entry name" value="N-terminal domain of ligase-like"/>
    <property type="match status" value="1"/>
</dbReference>
<dbReference type="EMBL" id="QEAP01000237">
    <property type="protein sequence ID" value="TPX71984.1"/>
    <property type="molecule type" value="Genomic_DNA"/>
</dbReference>
<accession>A0A507F779</accession>
<dbReference type="Pfam" id="PF00023">
    <property type="entry name" value="Ank"/>
    <property type="match status" value="1"/>
</dbReference>
<keyword evidence="1" id="KW-0040">ANK repeat</keyword>
<dbReference type="GO" id="GO:0031177">
    <property type="term" value="F:phosphopantetheine binding"/>
    <property type="evidence" value="ECO:0007669"/>
    <property type="project" value="TreeGrafter"/>
</dbReference>